<evidence type="ECO:0000313" key="4">
    <source>
        <dbReference type="EMBL" id="QHL91177.1"/>
    </source>
</evidence>
<dbReference type="RefSeq" id="WP_160593107.1">
    <property type="nucleotide sequence ID" value="NZ_CP047895.1"/>
</dbReference>
<feature type="region of interest" description="Disordered" evidence="3">
    <location>
        <begin position="26"/>
        <end position="50"/>
    </location>
</feature>
<dbReference type="SUPFAM" id="SSF47598">
    <property type="entry name" value="Ribbon-helix-helix"/>
    <property type="match status" value="1"/>
</dbReference>
<reference evidence="4 5" key="1">
    <citation type="submission" date="2020-01" db="EMBL/GenBank/DDBJ databases">
        <title>Sphingomonas sp. C33 whole genome sequece.</title>
        <authorList>
            <person name="Park C."/>
        </authorList>
    </citation>
    <scope>NUCLEOTIDE SEQUENCE [LARGE SCALE GENOMIC DNA]</scope>
    <source>
        <strain evidence="4 5">C33</strain>
    </source>
</reference>
<dbReference type="InterPro" id="IPR010985">
    <property type="entry name" value="Ribbon_hlx_hlx"/>
</dbReference>
<gene>
    <name evidence="4" type="ORF">GVO57_10555</name>
</gene>
<evidence type="ECO:0000256" key="3">
    <source>
        <dbReference type="SAM" id="MobiDB-lite"/>
    </source>
</evidence>
<dbReference type="EMBL" id="CP047895">
    <property type="protein sequence ID" value="QHL91177.1"/>
    <property type="molecule type" value="Genomic_DNA"/>
</dbReference>
<feature type="compositionally biased region" description="Basic and acidic residues" evidence="3">
    <location>
        <begin position="36"/>
        <end position="50"/>
    </location>
</feature>
<evidence type="ECO:0000256" key="2">
    <source>
        <dbReference type="ARBA" id="ARBA00049988"/>
    </source>
</evidence>
<protein>
    <submittedName>
        <fullName evidence="4">DUF1778 domain-containing protein</fullName>
    </submittedName>
</protein>
<proteinExistence type="inferred from homology"/>
<sequence length="50" mass="5666">MQQPRKISERETLSLSDRDRAALFQALTNPPAPNERLPRALAEHSRRIGA</sequence>
<comment type="similarity">
    <text evidence="2">Belongs to the TacA antitoxin family.</text>
</comment>
<dbReference type="InterPro" id="IPR014795">
    <property type="entry name" value="TacA_1-like"/>
</dbReference>
<name>A0A7Z2NWS0_9SPHN</name>
<organism evidence="4 5">
    <name type="scientific">Sphingomonas changnyeongensis</name>
    <dbReference type="NCBI Taxonomy" id="2698679"/>
    <lineage>
        <taxon>Bacteria</taxon>
        <taxon>Pseudomonadati</taxon>
        <taxon>Pseudomonadota</taxon>
        <taxon>Alphaproteobacteria</taxon>
        <taxon>Sphingomonadales</taxon>
        <taxon>Sphingomonadaceae</taxon>
        <taxon>Sphingomonas</taxon>
    </lineage>
</organism>
<evidence type="ECO:0000313" key="5">
    <source>
        <dbReference type="Proteomes" id="UP000464468"/>
    </source>
</evidence>
<keyword evidence="1" id="KW-1277">Toxin-antitoxin system</keyword>
<dbReference type="Gene3D" id="1.20.890.30">
    <property type="entry name" value="VCA0319-like"/>
    <property type="match status" value="1"/>
</dbReference>
<dbReference type="Pfam" id="PF08681">
    <property type="entry name" value="TacA1"/>
    <property type="match status" value="1"/>
</dbReference>
<dbReference type="AlphaFoldDB" id="A0A7Z2NWS0"/>
<evidence type="ECO:0000256" key="1">
    <source>
        <dbReference type="ARBA" id="ARBA00022649"/>
    </source>
</evidence>
<dbReference type="Proteomes" id="UP000464468">
    <property type="component" value="Chromosome"/>
</dbReference>
<dbReference type="GO" id="GO:0006355">
    <property type="term" value="P:regulation of DNA-templated transcription"/>
    <property type="evidence" value="ECO:0007669"/>
    <property type="project" value="InterPro"/>
</dbReference>
<dbReference type="KEGG" id="schy:GVO57_10555"/>
<keyword evidence="5" id="KW-1185">Reference proteome</keyword>
<accession>A0A7Z2NWS0</accession>